<protein>
    <submittedName>
        <fullName evidence="2">Uncharacterized protein</fullName>
    </submittedName>
</protein>
<name>A0A533QPE9_9BACT</name>
<feature type="region of interest" description="Disordered" evidence="1">
    <location>
        <begin position="30"/>
        <end position="49"/>
    </location>
</feature>
<evidence type="ECO:0000313" key="2">
    <source>
        <dbReference type="EMBL" id="TLD42450.1"/>
    </source>
</evidence>
<organism evidence="2 3">
    <name type="scientific">Candidatus Jettenia ecosi</name>
    <dbReference type="NCBI Taxonomy" id="2494326"/>
    <lineage>
        <taxon>Bacteria</taxon>
        <taxon>Pseudomonadati</taxon>
        <taxon>Planctomycetota</taxon>
        <taxon>Candidatus Brocadiia</taxon>
        <taxon>Candidatus Brocadiales</taxon>
        <taxon>Candidatus Brocadiaceae</taxon>
        <taxon>Candidatus Jettenia</taxon>
    </lineage>
</organism>
<dbReference type="AlphaFoldDB" id="A0A533QPE9"/>
<evidence type="ECO:0000256" key="1">
    <source>
        <dbReference type="SAM" id="MobiDB-lite"/>
    </source>
</evidence>
<comment type="caution">
    <text evidence="2">The sequence shown here is derived from an EMBL/GenBank/DDBJ whole genome shotgun (WGS) entry which is preliminary data.</text>
</comment>
<sequence length="49" mass="5899">MEEKKLPEYELPSVVTYTDEEILEELVRHRPMRSQRPMHQNMPMEVLAS</sequence>
<accession>A0A533QPE9</accession>
<gene>
    <name evidence="2" type="ORF">JETT_1285</name>
</gene>
<reference evidence="2 3" key="1">
    <citation type="submission" date="2019-04" db="EMBL/GenBank/DDBJ databases">
        <title>Genome of a novel bacterium Candidatus Jettenia ecosi reconstructed from metagenome of an anammox bioreactor.</title>
        <authorList>
            <person name="Mardanov A.V."/>
            <person name="Beletsky A.V."/>
            <person name="Ravin N.V."/>
            <person name="Botchkova E.A."/>
            <person name="Litti Y.V."/>
            <person name="Nozhevnikova A.N."/>
        </authorList>
    </citation>
    <scope>NUCLEOTIDE SEQUENCE [LARGE SCALE GENOMIC DNA]</scope>
    <source>
        <strain evidence="2">J2</strain>
    </source>
</reference>
<dbReference type="Proteomes" id="UP000319783">
    <property type="component" value="Unassembled WGS sequence"/>
</dbReference>
<proteinExistence type="predicted"/>
<dbReference type="EMBL" id="SULG01000020">
    <property type="protein sequence ID" value="TLD42450.1"/>
    <property type="molecule type" value="Genomic_DNA"/>
</dbReference>
<evidence type="ECO:0000313" key="3">
    <source>
        <dbReference type="Proteomes" id="UP000319783"/>
    </source>
</evidence>